<accession>A0A378BBH3</accession>
<dbReference type="EMBL" id="UGMN01000004">
    <property type="protein sequence ID" value="STV35147.1"/>
    <property type="molecule type" value="Genomic_DNA"/>
</dbReference>
<keyword evidence="1" id="KW-0813">Transport</keyword>
<evidence type="ECO:0000313" key="5">
    <source>
        <dbReference type="EMBL" id="STV35147.1"/>
    </source>
</evidence>
<organism evidence="5 6">
    <name type="scientific">Klebsiella pneumoniae</name>
    <dbReference type="NCBI Taxonomy" id="573"/>
    <lineage>
        <taxon>Bacteria</taxon>
        <taxon>Pseudomonadati</taxon>
        <taxon>Pseudomonadota</taxon>
        <taxon>Gammaproteobacteria</taxon>
        <taxon>Enterobacterales</taxon>
        <taxon>Enterobacteriaceae</taxon>
        <taxon>Klebsiella/Raoultella group</taxon>
        <taxon>Klebsiella</taxon>
        <taxon>Klebsiella pneumoniae complex</taxon>
    </lineage>
</organism>
<dbReference type="Proteomes" id="UP000254387">
    <property type="component" value="Unassembled WGS sequence"/>
</dbReference>
<dbReference type="GO" id="GO:0005886">
    <property type="term" value="C:plasma membrane"/>
    <property type="evidence" value="ECO:0007669"/>
    <property type="project" value="TreeGrafter"/>
</dbReference>
<name>A0A378BBH3_KLEPN</name>
<dbReference type="GO" id="GO:0015297">
    <property type="term" value="F:antiporter activity"/>
    <property type="evidence" value="ECO:0007669"/>
    <property type="project" value="UniProtKB-KW"/>
</dbReference>
<dbReference type="PANTHER" id="PTHR46157:SF3">
    <property type="entry name" value="GLUTATHIONE-REGULATED POTASSIUM-EFFLUX SYSTEM PROTEIN KEFC"/>
    <property type="match status" value="1"/>
</dbReference>
<feature type="domain" description="RCK N-terminal" evidence="4">
    <location>
        <begin position="2"/>
        <end position="88"/>
    </location>
</feature>
<evidence type="ECO:0000259" key="4">
    <source>
        <dbReference type="Pfam" id="PF02254"/>
    </source>
</evidence>
<dbReference type="PANTHER" id="PTHR46157">
    <property type="entry name" value="K(+) EFFLUX ANTIPORTER 3, CHLOROPLASTIC"/>
    <property type="match status" value="1"/>
</dbReference>
<evidence type="ECO:0000313" key="6">
    <source>
        <dbReference type="Proteomes" id="UP000254387"/>
    </source>
</evidence>
<dbReference type="GO" id="GO:0006813">
    <property type="term" value="P:potassium ion transport"/>
    <property type="evidence" value="ECO:0007669"/>
    <property type="project" value="InterPro"/>
</dbReference>
<keyword evidence="2" id="KW-0050">Antiport</keyword>
<gene>
    <name evidence="5" type="primary">kefC_4</name>
    <name evidence="5" type="ORF">NCTC5053_04246</name>
</gene>
<dbReference type="SUPFAM" id="SSF51735">
    <property type="entry name" value="NAD(P)-binding Rossmann-fold domains"/>
    <property type="match status" value="1"/>
</dbReference>
<dbReference type="InterPro" id="IPR003148">
    <property type="entry name" value="RCK_N"/>
</dbReference>
<dbReference type="Gene3D" id="3.40.50.720">
    <property type="entry name" value="NAD(P)-binding Rossmann-like Domain"/>
    <property type="match status" value="1"/>
</dbReference>
<dbReference type="InterPro" id="IPR036291">
    <property type="entry name" value="NAD(P)-bd_dom_sf"/>
</dbReference>
<keyword evidence="3" id="KW-0406">Ion transport</keyword>
<dbReference type="AlphaFoldDB" id="A0A378BBH3"/>
<evidence type="ECO:0000256" key="3">
    <source>
        <dbReference type="ARBA" id="ARBA00023065"/>
    </source>
</evidence>
<sequence length="103" mass="11729">MVILDHDPDHVDTLRKFDMKVFLRRCHPGRSAGVGRAEKAEVLINAIDDPHVSLELVARVKEHFPHLQIISRARDVDHYIQLRQAGVEAPERETFEAALKSAE</sequence>
<proteinExistence type="predicted"/>
<evidence type="ECO:0000256" key="2">
    <source>
        <dbReference type="ARBA" id="ARBA00022449"/>
    </source>
</evidence>
<evidence type="ECO:0000256" key="1">
    <source>
        <dbReference type="ARBA" id="ARBA00022448"/>
    </source>
</evidence>
<dbReference type="Pfam" id="PF02254">
    <property type="entry name" value="TrkA_N"/>
    <property type="match status" value="1"/>
</dbReference>
<reference evidence="5 6" key="1">
    <citation type="submission" date="2018-06" db="EMBL/GenBank/DDBJ databases">
        <authorList>
            <consortium name="Pathogen Informatics"/>
            <person name="Doyle S."/>
        </authorList>
    </citation>
    <scope>NUCLEOTIDE SEQUENCE [LARGE SCALE GENOMIC DNA]</scope>
    <source>
        <strain evidence="5 6">NCTC5053</strain>
    </source>
</reference>
<protein>
    <submittedName>
        <fullName evidence="5">Glutathione-regulated potassium-efflux system protein KefC</fullName>
    </submittedName>
</protein>